<protein>
    <recommendedName>
        <fullName evidence="3">DUF6534 domain-containing protein</fullName>
    </recommendedName>
</protein>
<dbReference type="PANTHER" id="PTHR40465:SF1">
    <property type="entry name" value="DUF6534 DOMAIN-CONTAINING PROTEIN"/>
    <property type="match status" value="1"/>
</dbReference>
<feature type="transmembrane region" description="Helical" evidence="2">
    <location>
        <begin position="197"/>
        <end position="216"/>
    </location>
</feature>
<dbReference type="EMBL" id="JASNQZ010000006">
    <property type="protein sequence ID" value="KAL0955788.1"/>
    <property type="molecule type" value="Genomic_DNA"/>
</dbReference>
<comment type="caution">
    <text evidence="4">The sequence shown here is derived from an EMBL/GenBank/DDBJ whole genome shotgun (WGS) entry which is preliminary data.</text>
</comment>
<feature type="compositionally biased region" description="Basic and acidic residues" evidence="1">
    <location>
        <begin position="294"/>
        <end position="306"/>
    </location>
</feature>
<feature type="transmembrane region" description="Helical" evidence="2">
    <location>
        <begin position="156"/>
        <end position="176"/>
    </location>
</feature>
<sequence>MGFLDKILGPLLIGNWINSFLFMWEILQVITYYKNYSDPWPFKLLIAFAITIDFVSTLNSFIMVYLYSVTNWGKLLYVIKTHWPLPVEVLTVTISTTIVQAFLIHRYWSISKNIYVTTLLLLVLLASFAGGVGSTVGFCNPALYGISSLTDNFLKMWLITTSSCGVLVAASLVFELSRVRTAFKSTKSLVRKLSANAIQAGLAPAFIDMITLFCYLKDKESNVGMGFALCAGRVYTLTMLWNLNMRRRKTTNKPLPGAPGDLSDSLHMTGIHIHRTAIVHIDDDKAAPSLTDHGVVEKQDSPDSDTKSISLQLREPEESHVRFPPS</sequence>
<evidence type="ECO:0000313" key="4">
    <source>
        <dbReference type="EMBL" id="KAL0955788.1"/>
    </source>
</evidence>
<feature type="transmembrane region" description="Helical" evidence="2">
    <location>
        <begin position="120"/>
        <end position="144"/>
    </location>
</feature>
<feature type="transmembrane region" description="Helical" evidence="2">
    <location>
        <begin position="87"/>
        <end position="108"/>
    </location>
</feature>
<gene>
    <name evidence="4" type="ORF">HGRIS_002002</name>
</gene>
<evidence type="ECO:0000313" key="5">
    <source>
        <dbReference type="Proteomes" id="UP001556367"/>
    </source>
</evidence>
<keyword evidence="2" id="KW-0472">Membrane</keyword>
<feature type="transmembrane region" description="Helical" evidence="2">
    <location>
        <begin position="12"/>
        <end position="33"/>
    </location>
</feature>
<dbReference type="Pfam" id="PF20152">
    <property type="entry name" value="DUF6534"/>
    <property type="match status" value="1"/>
</dbReference>
<name>A0ABR3JJ44_9AGAR</name>
<evidence type="ECO:0000256" key="1">
    <source>
        <dbReference type="SAM" id="MobiDB-lite"/>
    </source>
</evidence>
<feature type="domain" description="DUF6534" evidence="3">
    <location>
        <begin position="164"/>
        <end position="248"/>
    </location>
</feature>
<keyword evidence="2" id="KW-0812">Transmembrane</keyword>
<organism evidence="4 5">
    <name type="scientific">Hohenbuehelia grisea</name>
    <dbReference type="NCBI Taxonomy" id="104357"/>
    <lineage>
        <taxon>Eukaryota</taxon>
        <taxon>Fungi</taxon>
        <taxon>Dikarya</taxon>
        <taxon>Basidiomycota</taxon>
        <taxon>Agaricomycotina</taxon>
        <taxon>Agaricomycetes</taxon>
        <taxon>Agaricomycetidae</taxon>
        <taxon>Agaricales</taxon>
        <taxon>Pleurotineae</taxon>
        <taxon>Pleurotaceae</taxon>
        <taxon>Hohenbuehelia</taxon>
    </lineage>
</organism>
<dbReference type="InterPro" id="IPR045339">
    <property type="entry name" value="DUF6534"/>
</dbReference>
<feature type="transmembrane region" description="Helical" evidence="2">
    <location>
        <begin position="222"/>
        <end position="243"/>
    </location>
</feature>
<proteinExistence type="predicted"/>
<dbReference type="PANTHER" id="PTHR40465">
    <property type="entry name" value="CHROMOSOME 1, WHOLE GENOME SHOTGUN SEQUENCE"/>
    <property type="match status" value="1"/>
</dbReference>
<feature type="compositionally biased region" description="Basic and acidic residues" evidence="1">
    <location>
        <begin position="314"/>
        <end position="326"/>
    </location>
</feature>
<reference evidence="5" key="1">
    <citation type="submission" date="2024-06" db="EMBL/GenBank/DDBJ databases">
        <title>Multi-omics analyses provide insights into the biosynthesis of the anticancer antibiotic pleurotin in Hohenbuehelia grisea.</title>
        <authorList>
            <person name="Weaver J.A."/>
            <person name="Alberti F."/>
        </authorList>
    </citation>
    <scope>NUCLEOTIDE SEQUENCE [LARGE SCALE GENOMIC DNA]</scope>
    <source>
        <strain evidence="5">T-177</strain>
    </source>
</reference>
<keyword evidence="2" id="KW-1133">Transmembrane helix</keyword>
<keyword evidence="5" id="KW-1185">Reference proteome</keyword>
<accession>A0ABR3JJ44</accession>
<feature type="transmembrane region" description="Helical" evidence="2">
    <location>
        <begin position="45"/>
        <end position="67"/>
    </location>
</feature>
<dbReference type="Proteomes" id="UP001556367">
    <property type="component" value="Unassembled WGS sequence"/>
</dbReference>
<evidence type="ECO:0000256" key="2">
    <source>
        <dbReference type="SAM" id="Phobius"/>
    </source>
</evidence>
<feature type="region of interest" description="Disordered" evidence="1">
    <location>
        <begin position="289"/>
        <end position="326"/>
    </location>
</feature>
<evidence type="ECO:0000259" key="3">
    <source>
        <dbReference type="Pfam" id="PF20152"/>
    </source>
</evidence>